<evidence type="ECO:0000313" key="2">
    <source>
        <dbReference type="EMBL" id="VEU40225.1"/>
    </source>
</evidence>
<keyword evidence="3" id="KW-1185">Reference proteome</keyword>
<feature type="region of interest" description="Disordered" evidence="1">
    <location>
        <begin position="211"/>
        <end position="245"/>
    </location>
</feature>
<organism evidence="2 3">
    <name type="scientific">Pseudo-nitzschia multistriata</name>
    <dbReference type="NCBI Taxonomy" id="183589"/>
    <lineage>
        <taxon>Eukaryota</taxon>
        <taxon>Sar</taxon>
        <taxon>Stramenopiles</taxon>
        <taxon>Ochrophyta</taxon>
        <taxon>Bacillariophyta</taxon>
        <taxon>Bacillariophyceae</taxon>
        <taxon>Bacillariophycidae</taxon>
        <taxon>Bacillariales</taxon>
        <taxon>Bacillariaceae</taxon>
        <taxon>Pseudo-nitzschia</taxon>
    </lineage>
</organism>
<accession>A0A448ZDW8</accession>
<sequence>MKETGESSSSDNVAINDTDAAAAADAPGTSKDTVAGSAVTDGEEAISKEDLIELIRAVKFKNTDFSQRQVYNEIVTEIPVRFPQYAASLHPDRLCLNDVKKAWKKAILQQQQPSSLNSGANANTNADLAERLRKMTTNPQLYTIGLENSNNEQNNNAAAARAYVTSFLEETHAKNSSRERELLEDYVHVFLNVPADSSIAKKPHQALINFQAPPGSNVAKPASKKGNKKKKGGKKKVPAAATPQPSAVTLENAPFDDALVVKIQMAAPLDASDSMKHPMLLYDKTRAYKTFVHPEGALTGTSNTAVENAKNKHSENDDGYSRLARWIRTKGIGGALGSAGGTKAYFYARLATTAKAKQHNQILSIYVKTLAPSEGQDF</sequence>
<feature type="region of interest" description="Disordered" evidence="1">
    <location>
        <begin position="1"/>
        <end position="38"/>
    </location>
</feature>
<name>A0A448ZDW8_9STRA</name>
<gene>
    <name evidence="2" type="ORF">PSNMU_V1.4_AUG-EV-PASAV3_0071020</name>
</gene>
<dbReference type="OrthoDB" id="47177at2759"/>
<protein>
    <submittedName>
        <fullName evidence="2">Uncharacterized protein</fullName>
    </submittedName>
</protein>
<feature type="compositionally biased region" description="Basic residues" evidence="1">
    <location>
        <begin position="222"/>
        <end position="237"/>
    </location>
</feature>
<evidence type="ECO:0000313" key="3">
    <source>
        <dbReference type="Proteomes" id="UP000291116"/>
    </source>
</evidence>
<evidence type="ECO:0000256" key="1">
    <source>
        <dbReference type="SAM" id="MobiDB-lite"/>
    </source>
</evidence>
<dbReference type="EMBL" id="CAACVS010000267">
    <property type="protein sequence ID" value="VEU40225.1"/>
    <property type="molecule type" value="Genomic_DNA"/>
</dbReference>
<reference evidence="2 3" key="1">
    <citation type="submission" date="2019-01" db="EMBL/GenBank/DDBJ databases">
        <authorList>
            <person name="Ferrante I. M."/>
        </authorList>
    </citation>
    <scope>NUCLEOTIDE SEQUENCE [LARGE SCALE GENOMIC DNA]</scope>
    <source>
        <strain evidence="2 3">B856</strain>
    </source>
</reference>
<dbReference type="Proteomes" id="UP000291116">
    <property type="component" value="Unassembled WGS sequence"/>
</dbReference>
<dbReference type="AlphaFoldDB" id="A0A448ZDW8"/>
<feature type="compositionally biased region" description="Polar residues" evidence="1">
    <location>
        <begin position="1"/>
        <end position="15"/>
    </location>
</feature>
<proteinExistence type="predicted"/>